<reference evidence="2" key="1">
    <citation type="submission" date="2015-03" db="EMBL/GenBank/DDBJ databases">
        <authorList>
            <consortium name="Pathogen Informatics"/>
        </authorList>
    </citation>
    <scope>NUCLEOTIDE SEQUENCE [LARGE SCALE GENOMIC DNA]</scope>
    <source>
        <strain evidence="2">R148</strain>
    </source>
</reference>
<proteinExistence type="predicted"/>
<dbReference type="EMBL" id="CWJI01000018">
    <property type="protein sequence ID" value="CRY56925.1"/>
    <property type="molecule type" value="Genomic_DNA"/>
</dbReference>
<dbReference type="Proteomes" id="UP000043316">
    <property type="component" value="Unassembled WGS sequence"/>
</dbReference>
<evidence type="ECO:0000313" key="1">
    <source>
        <dbReference type="EMBL" id="CRY56925.1"/>
    </source>
</evidence>
<protein>
    <submittedName>
        <fullName evidence="1">Uncharacterized protein</fullName>
    </submittedName>
</protein>
<dbReference type="AlphaFoldDB" id="A0A0H5M0S2"/>
<evidence type="ECO:0000313" key="2">
    <source>
        <dbReference type="Proteomes" id="UP000043316"/>
    </source>
</evidence>
<name>A0A0H5M0S2_YERIN</name>
<sequence length="188" mass="20284">MIACHPTDQRGCGNPTVIGACHLRVLSRANKGCAPCDRECHICIRYHIATSILHRSAHGIGGNIVRHRATAYRKVRISDLGGGQIGSKGGVLTGATAVYRRSHHRGARHKIGQFHPSNAIHSRTGTSISQSAAIHTEVDYLIRYRIAIGIGHQNLNGITVKTICNGIIDGHRQVAIRNLGRTTISNKG</sequence>
<gene>
    <name evidence="1" type="ORF">ERS008476_03972</name>
</gene>
<organism evidence="1 2">
    <name type="scientific">Yersinia intermedia</name>
    <dbReference type="NCBI Taxonomy" id="631"/>
    <lineage>
        <taxon>Bacteria</taxon>
        <taxon>Pseudomonadati</taxon>
        <taxon>Pseudomonadota</taxon>
        <taxon>Gammaproteobacteria</taxon>
        <taxon>Enterobacterales</taxon>
        <taxon>Yersiniaceae</taxon>
        <taxon>Yersinia</taxon>
    </lineage>
</organism>
<accession>A0A0H5M0S2</accession>